<proteinExistence type="inferred from homology"/>
<dbReference type="EMBL" id="JAVDPF010000004">
    <property type="protein sequence ID" value="KAL1884554.1"/>
    <property type="molecule type" value="Genomic_DNA"/>
</dbReference>
<comment type="similarity">
    <text evidence="1">Belongs to the short-chain dehydrogenases/reductases (SDR) family.</text>
</comment>
<dbReference type="Pfam" id="PF00106">
    <property type="entry name" value="adh_short"/>
    <property type="match status" value="1"/>
</dbReference>
<keyword evidence="2" id="KW-0560">Oxidoreductase</keyword>
<evidence type="ECO:0000256" key="2">
    <source>
        <dbReference type="ARBA" id="ARBA00023002"/>
    </source>
</evidence>
<evidence type="ECO:0000313" key="3">
    <source>
        <dbReference type="EMBL" id="KAL1884554.1"/>
    </source>
</evidence>
<dbReference type="PANTHER" id="PTHR43157:SF31">
    <property type="entry name" value="PHOSPHATIDYLINOSITOL-GLYCAN BIOSYNTHESIS CLASS F PROTEIN"/>
    <property type="match status" value="1"/>
</dbReference>
<reference evidence="3 4" key="1">
    <citation type="journal article" date="2024" name="IMA Fungus">
        <title>IMA Genome - F19 : A genome assembly and annotation guide to empower mycologists, including annotated draft genome sequences of Ceratocystis pirilliformis, Diaporthe australafricana, Fusarium ophioides, Paecilomyces lecythidis, and Sporothrix stenoceras.</title>
        <authorList>
            <person name="Aylward J."/>
            <person name="Wilson A.M."/>
            <person name="Visagie C.M."/>
            <person name="Spraker J."/>
            <person name="Barnes I."/>
            <person name="Buitendag C."/>
            <person name="Ceriani C."/>
            <person name="Del Mar Angel L."/>
            <person name="du Plessis D."/>
            <person name="Fuchs T."/>
            <person name="Gasser K."/>
            <person name="Kramer D."/>
            <person name="Li W."/>
            <person name="Munsamy K."/>
            <person name="Piso A."/>
            <person name="Price J.L."/>
            <person name="Sonnekus B."/>
            <person name="Thomas C."/>
            <person name="van der Nest A."/>
            <person name="van Dijk A."/>
            <person name="van Heerden A."/>
            <person name="van Vuuren N."/>
            <person name="Yilmaz N."/>
            <person name="Duong T.A."/>
            <person name="van der Merwe N.A."/>
            <person name="Wingfield M.J."/>
            <person name="Wingfield B.D."/>
        </authorList>
    </citation>
    <scope>NUCLEOTIDE SEQUENCE [LARGE SCALE GENOMIC DNA]</scope>
    <source>
        <strain evidence="3 4">CMW 18167</strain>
    </source>
</reference>
<gene>
    <name evidence="3" type="ORF">Plec18167_002144</name>
</gene>
<protein>
    <submittedName>
        <fullName evidence="3">Uncharacterized protein</fullName>
    </submittedName>
</protein>
<dbReference type="PANTHER" id="PTHR43157">
    <property type="entry name" value="PHOSPHATIDYLINOSITOL-GLYCAN BIOSYNTHESIS CLASS F PROTEIN-RELATED"/>
    <property type="match status" value="1"/>
</dbReference>
<sequence>MAVRSIEKGEAAKREIVEATGCDPSVIDVWTLDLSSYASVKSFAARVTSELPRVDVLLENAGIATKKWTWAEDNESTLTVNVVSTFLLAFLLLPKLKETATRFNTRPNLTIVTSEVHCTVDFKEKDAPEGIFNYLNDESKADMAVRYPTSKLLEVFFVREMAARRPRDSYPVTINMVNPGFCHSELVREGSSFLLSTMKYVLARTTEVGSRTLVHGVSAGPETHGQYLNKCKVEEPATIVTCPEGPKTQQRVWDELIAKLEKIEPGISGNL</sequence>
<name>A0ABR3YAS5_9EURO</name>
<dbReference type="InterPro" id="IPR002347">
    <property type="entry name" value="SDR_fam"/>
</dbReference>
<organism evidence="3 4">
    <name type="scientific">Paecilomyces lecythidis</name>
    <dbReference type="NCBI Taxonomy" id="3004212"/>
    <lineage>
        <taxon>Eukaryota</taxon>
        <taxon>Fungi</taxon>
        <taxon>Dikarya</taxon>
        <taxon>Ascomycota</taxon>
        <taxon>Pezizomycotina</taxon>
        <taxon>Eurotiomycetes</taxon>
        <taxon>Eurotiomycetidae</taxon>
        <taxon>Eurotiales</taxon>
        <taxon>Thermoascaceae</taxon>
        <taxon>Paecilomyces</taxon>
    </lineage>
</organism>
<evidence type="ECO:0000256" key="1">
    <source>
        <dbReference type="ARBA" id="ARBA00006484"/>
    </source>
</evidence>
<dbReference type="Proteomes" id="UP001583193">
    <property type="component" value="Unassembled WGS sequence"/>
</dbReference>
<accession>A0ABR3YAS5</accession>
<dbReference type="Gene3D" id="3.40.50.720">
    <property type="entry name" value="NAD(P)-binding Rossmann-like Domain"/>
    <property type="match status" value="1"/>
</dbReference>
<dbReference type="SUPFAM" id="SSF51735">
    <property type="entry name" value="NAD(P)-binding Rossmann-fold domains"/>
    <property type="match status" value="1"/>
</dbReference>
<comment type="caution">
    <text evidence="3">The sequence shown here is derived from an EMBL/GenBank/DDBJ whole genome shotgun (WGS) entry which is preliminary data.</text>
</comment>
<dbReference type="InterPro" id="IPR036291">
    <property type="entry name" value="NAD(P)-bd_dom_sf"/>
</dbReference>
<evidence type="ECO:0000313" key="4">
    <source>
        <dbReference type="Proteomes" id="UP001583193"/>
    </source>
</evidence>
<keyword evidence="4" id="KW-1185">Reference proteome</keyword>